<dbReference type="InterPro" id="IPR017941">
    <property type="entry name" value="Rieske_2Fe-2S"/>
</dbReference>
<sequence length="121" mass="13336">MPEVFVTTSDQLPEGGRATVRAGKHEIGVIRAKGKLHAFLNLCPHQGGPVCAGLMIHKVEEIIAEDHTYQGMRFNEDVLHIVCPWHGWEFDIETGKCAGDGAVGLRRFTAVERDANVYVIV</sequence>
<evidence type="ECO:0000259" key="7">
    <source>
        <dbReference type="PROSITE" id="PS51296"/>
    </source>
</evidence>
<name>A0A3L7A4L5_9HYPH</name>
<organism evidence="8 9">
    <name type="scientific">Xanthobacter tagetidis</name>
    <dbReference type="NCBI Taxonomy" id="60216"/>
    <lineage>
        <taxon>Bacteria</taxon>
        <taxon>Pseudomonadati</taxon>
        <taxon>Pseudomonadota</taxon>
        <taxon>Alphaproteobacteria</taxon>
        <taxon>Hyphomicrobiales</taxon>
        <taxon>Xanthobacteraceae</taxon>
        <taxon>Xanthobacter</taxon>
    </lineage>
</organism>
<dbReference type="PANTHER" id="PTHR21496">
    <property type="entry name" value="FERREDOXIN-RELATED"/>
    <property type="match status" value="1"/>
</dbReference>
<evidence type="ECO:0000256" key="4">
    <source>
        <dbReference type="ARBA" id="ARBA00023014"/>
    </source>
</evidence>
<evidence type="ECO:0000313" key="8">
    <source>
        <dbReference type="EMBL" id="RLP74232.1"/>
    </source>
</evidence>
<evidence type="ECO:0000256" key="1">
    <source>
        <dbReference type="ARBA" id="ARBA00022714"/>
    </source>
</evidence>
<dbReference type="SUPFAM" id="SSF50022">
    <property type="entry name" value="ISP domain"/>
    <property type="match status" value="1"/>
</dbReference>
<evidence type="ECO:0000256" key="3">
    <source>
        <dbReference type="ARBA" id="ARBA00023004"/>
    </source>
</evidence>
<keyword evidence="1" id="KW-0001">2Fe-2S</keyword>
<feature type="domain" description="Rieske" evidence="7">
    <location>
        <begin position="3"/>
        <end position="119"/>
    </location>
</feature>
<dbReference type="AlphaFoldDB" id="A0A3L7A4L5"/>
<dbReference type="OrthoDB" id="9794175at2"/>
<evidence type="ECO:0000313" key="9">
    <source>
        <dbReference type="Proteomes" id="UP000269692"/>
    </source>
</evidence>
<keyword evidence="3" id="KW-0408">Iron</keyword>
<reference evidence="8 9" key="1">
    <citation type="submission" date="2018-10" db="EMBL/GenBank/DDBJ databases">
        <title>Xanthobacter tagetidis genome sequencing and assembly.</title>
        <authorList>
            <person name="Maclea K.S."/>
            <person name="Goen A.E."/>
            <person name="Fatima S.A."/>
        </authorList>
    </citation>
    <scope>NUCLEOTIDE SEQUENCE [LARGE SCALE GENOMIC DNA]</scope>
    <source>
        <strain evidence="8 9">ATCC 700314</strain>
    </source>
</reference>
<comment type="similarity">
    <text evidence="6">Belongs to the bacterial ring-hydroxylating dioxygenase ferredoxin component family.</text>
</comment>
<dbReference type="PANTHER" id="PTHR21496:SF0">
    <property type="entry name" value="RIESKE DOMAIN-CONTAINING PROTEIN"/>
    <property type="match status" value="1"/>
</dbReference>
<evidence type="ECO:0000256" key="6">
    <source>
        <dbReference type="ARBA" id="ARBA00038001"/>
    </source>
</evidence>
<comment type="cofactor">
    <cofactor evidence="5">
        <name>[2Fe-2S] cluster</name>
        <dbReference type="ChEBI" id="CHEBI:190135"/>
    </cofactor>
</comment>
<evidence type="ECO:0000256" key="2">
    <source>
        <dbReference type="ARBA" id="ARBA00022723"/>
    </source>
</evidence>
<keyword evidence="4" id="KW-0411">Iron-sulfur</keyword>
<dbReference type="Pfam" id="PF00355">
    <property type="entry name" value="Rieske"/>
    <property type="match status" value="1"/>
</dbReference>
<dbReference type="GO" id="GO:0046872">
    <property type="term" value="F:metal ion binding"/>
    <property type="evidence" value="ECO:0007669"/>
    <property type="project" value="UniProtKB-KW"/>
</dbReference>
<proteinExistence type="inferred from homology"/>
<dbReference type="CDD" id="cd03467">
    <property type="entry name" value="Rieske"/>
    <property type="match status" value="1"/>
</dbReference>
<keyword evidence="2" id="KW-0479">Metal-binding</keyword>
<dbReference type="GO" id="GO:0051537">
    <property type="term" value="F:2 iron, 2 sulfur cluster binding"/>
    <property type="evidence" value="ECO:0007669"/>
    <property type="project" value="UniProtKB-KW"/>
</dbReference>
<dbReference type="RefSeq" id="WP_121625012.1">
    <property type="nucleotide sequence ID" value="NZ_JACIIW010000007.1"/>
</dbReference>
<dbReference type="Proteomes" id="UP000269692">
    <property type="component" value="Unassembled WGS sequence"/>
</dbReference>
<evidence type="ECO:0000256" key="5">
    <source>
        <dbReference type="ARBA" id="ARBA00034078"/>
    </source>
</evidence>
<keyword evidence="9" id="KW-1185">Reference proteome</keyword>
<accession>A0A3L7A4L5</accession>
<gene>
    <name evidence="8" type="ORF">D9R14_19440</name>
</gene>
<comment type="caution">
    <text evidence="8">The sequence shown here is derived from an EMBL/GenBank/DDBJ whole genome shotgun (WGS) entry which is preliminary data.</text>
</comment>
<protein>
    <submittedName>
        <fullName evidence="8">Rieske (2Fe-2S) protein</fullName>
    </submittedName>
</protein>
<dbReference type="EMBL" id="RCTF01000020">
    <property type="protein sequence ID" value="RLP74232.1"/>
    <property type="molecule type" value="Genomic_DNA"/>
</dbReference>
<dbReference type="PROSITE" id="PS51296">
    <property type="entry name" value="RIESKE"/>
    <property type="match status" value="1"/>
</dbReference>
<dbReference type="Gene3D" id="2.102.10.10">
    <property type="entry name" value="Rieske [2Fe-2S] iron-sulphur domain"/>
    <property type="match status" value="1"/>
</dbReference>
<dbReference type="InterPro" id="IPR036922">
    <property type="entry name" value="Rieske_2Fe-2S_sf"/>
</dbReference>